<organism evidence="1 2">
    <name type="scientific">Trematosphaeria pertusa</name>
    <dbReference type="NCBI Taxonomy" id="390896"/>
    <lineage>
        <taxon>Eukaryota</taxon>
        <taxon>Fungi</taxon>
        <taxon>Dikarya</taxon>
        <taxon>Ascomycota</taxon>
        <taxon>Pezizomycotina</taxon>
        <taxon>Dothideomycetes</taxon>
        <taxon>Pleosporomycetidae</taxon>
        <taxon>Pleosporales</taxon>
        <taxon>Massarineae</taxon>
        <taxon>Trematosphaeriaceae</taxon>
        <taxon>Trematosphaeria</taxon>
    </lineage>
</organism>
<dbReference type="GeneID" id="54587780"/>
<protein>
    <submittedName>
        <fullName evidence="1">Uncharacterized protein</fullName>
    </submittedName>
</protein>
<evidence type="ECO:0000313" key="2">
    <source>
        <dbReference type="Proteomes" id="UP000800094"/>
    </source>
</evidence>
<evidence type="ECO:0000313" key="1">
    <source>
        <dbReference type="EMBL" id="KAF2244795.1"/>
    </source>
</evidence>
<dbReference type="Proteomes" id="UP000800094">
    <property type="component" value="Unassembled WGS sequence"/>
</dbReference>
<sequence>MGGSSSTIKIGKQVLEVTQSKDSTSPILLPGPIEPQAQCPLLSLPGELRNMIYQHTSEVAGDVYCVKGCHGPSIDDSHPHIQRMLGSNQLKYVCRQLYHETSAIGLHKKDVSFKVGHVLTAATWLDTNITKLIVEGYKGTDIHVAPLVRACRSNPKLEVFVLSPSLVITAGCSHLIPLGAAMQMVLRNRALPFSTDHETSVKIEKLVKEILEDPMHLAYSVPSAVERPVPSNFKIFPWDAYDEETLRYSYLLKRKGFEDWIAQIREWYSHGI</sequence>
<dbReference type="OrthoDB" id="62952at2759"/>
<dbReference type="AlphaFoldDB" id="A0A6A6I2U4"/>
<gene>
    <name evidence="1" type="ORF">BU26DRAFT_579477</name>
</gene>
<accession>A0A6A6I2U4</accession>
<dbReference type="RefSeq" id="XP_033679799.1">
    <property type="nucleotide sequence ID" value="XM_033834450.1"/>
</dbReference>
<proteinExistence type="predicted"/>
<reference evidence="1" key="1">
    <citation type="journal article" date="2020" name="Stud. Mycol.">
        <title>101 Dothideomycetes genomes: a test case for predicting lifestyles and emergence of pathogens.</title>
        <authorList>
            <person name="Haridas S."/>
            <person name="Albert R."/>
            <person name="Binder M."/>
            <person name="Bloem J."/>
            <person name="Labutti K."/>
            <person name="Salamov A."/>
            <person name="Andreopoulos B."/>
            <person name="Baker S."/>
            <person name="Barry K."/>
            <person name="Bills G."/>
            <person name="Bluhm B."/>
            <person name="Cannon C."/>
            <person name="Castanera R."/>
            <person name="Culley D."/>
            <person name="Daum C."/>
            <person name="Ezra D."/>
            <person name="Gonzalez J."/>
            <person name="Henrissat B."/>
            <person name="Kuo A."/>
            <person name="Liang C."/>
            <person name="Lipzen A."/>
            <person name="Lutzoni F."/>
            <person name="Magnuson J."/>
            <person name="Mondo S."/>
            <person name="Nolan M."/>
            <person name="Ohm R."/>
            <person name="Pangilinan J."/>
            <person name="Park H.-J."/>
            <person name="Ramirez L."/>
            <person name="Alfaro M."/>
            <person name="Sun H."/>
            <person name="Tritt A."/>
            <person name="Yoshinaga Y."/>
            <person name="Zwiers L.-H."/>
            <person name="Turgeon B."/>
            <person name="Goodwin S."/>
            <person name="Spatafora J."/>
            <person name="Crous P."/>
            <person name="Grigoriev I."/>
        </authorList>
    </citation>
    <scope>NUCLEOTIDE SEQUENCE</scope>
    <source>
        <strain evidence="1">CBS 122368</strain>
    </source>
</reference>
<name>A0A6A6I2U4_9PLEO</name>
<keyword evidence="2" id="KW-1185">Reference proteome</keyword>
<dbReference type="EMBL" id="ML987202">
    <property type="protein sequence ID" value="KAF2244795.1"/>
    <property type="molecule type" value="Genomic_DNA"/>
</dbReference>